<name>A0A917PQV4_9DEIO</name>
<dbReference type="InterPro" id="IPR003437">
    <property type="entry name" value="GcvP"/>
</dbReference>
<evidence type="ECO:0000259" key="10">
    <source>
        <dbReference type="Pfam" id="PF02347"/>
    </source>
</evidence>
<feature type="domain" description="Glycine cleavage system P-protein N-terminal" evidence="10">
    <location>
        <begin position="15"/>
        <end position="439"/>
    </location>
</feature>
<dbReference type="InterPro" id="IPR015421">
    <property type="entry name" value="PyrdxlP-dep_Trfase_major"/>
</dbReference>
<dbReference type="GO" id="GO:0016594">
    <property type="term" value="F:glycine binding"/>
    <property type="evidence" value="ECO:0007669"/>
    <property type="project" value="TreeGrafter"/>
</dbReference>
<dbReference type="GO" id="GO:0005829">
    <property type="term" value="C:cytosol"/>
    <property type="evidence" value="ECO:0007669"/>
    <property type="project" value="TreeGrafter"/>
</dbReference>
<dbReference type="HAMAP" id="MF_00711">
    <property type="entry name" value="GcvP"/>
    <property type="match status" value="1"/>
</dbReference>
<comment type="catalytic activity">
    <reaction evidence="7 8">
        <text>N(6)-[(R)-lipoyl]-L-lysyl-[glycine-cleavage complex H protein] + glycine + H(+) = N(6)-[(R)-S(8)-aminomethyldihydrolipoyl]-L-lysyl-[glycine-cleavage complex H protein] + CO2</text>
        <dbReference type="Rhea" id="RHEA:24304"/>
        <dbReference type="Rhea" id="RHEA-COMP:10494"/>
        <dbReference type="Rhea" id="RHEA-COMP:10495"/>
        <dbReference type="ChEBI" id="CHEBI:15378"/>
        <dbReference type="ChEBI" id="CHEBI:16526"/>
        <dbReference type="ChEBI" id="CHEBI:57305"/>
        <dbReference type="ChEBI" id="CHEBI:83099"/>
        <dbReference type="ChEBI" id="CHEBI:83143"/>
        <dbReference type="EC" id="1.4.4.2"/>
    </reaction>
</comment>
<dbReference type="Pfam" id="PF21478">
    <property type="entry name" value="GcvP2_C"/>
    <property type="match status" value="1"/>
</dbReference>
<feature type="domain" description="Glycine cleavage system P-protein N-terminal" evidence="10">
    <location>
        <begin position="448"/>
        <end position="731"/>
    </location>
</feature>
<dbReference type="EMBL" id="BMOE01000019">
    <property type="protein sequence ID" value="GGJ87650.1"/>
    <property type="molecule type" value="Genomic_DNA"/>
</dbReference>
<dbReference type="Proteomes" id="UP000635726">
    <property type="component" value="Unassembled WGS sequence"/>
</dbReference>
<evidence type="ECO:0000256" key="6">
    <source>
        <dbReference type="ARBA" id="ARBA00023002"/>
    </source>
</evidence>
<dbReference type="FunFam" id="3.40.640.10:FF:000007">
    <property type="entry name" value="glycine dehydrogenase (Decarboxylating), mitochondrial"/>
    <property type="match status" value="1"/>
</dbReference>
<comment type="cofactor">
    <cofactor evidence="1 8 9">
        <name>pyridoxal 5'-phosphate</name>
        <dbReference type="ChEBI" id="CHEBI:597326"/>
    </cofactor>
</comment>
<dbReference type="GO" id="GO:0030170">
    <property type="term" value="F:pyridoxal phosphate binding"/>
    <property type="evidence" value="ECO:0007669"/>
    <property type="project" value="TreeGrafter"/>
</dbReference>
<comment type="caution">
    <text evidence="12">The sequence shown here is derived from an EMBL/GenBank/DDBJ whole genome shotgun (WGS) entry which is preliminary data.</text>
</comment>
<dbReference type="GO" id="GO:0019464">
    <property type="term" value="P:glycine decarboxylation via glycine cleavage system"/>
    <property type="evidence" value="ECO:0007669"/>
    <property type="project" value="UniProtKB-UniRule"/>
</dbReference>
<dbReference type="PANTHER" id="PTHR11773">
    <property type="entry name" value="GLYCINE DEHYDROGENASE, DECARBOXYLATING"/>
    <property type="match status" value="1"/>
</dbReference>
<evidence type="ECO:0000256" key="9">
    <source>
        <dbReference type="PIRSR" id="PIRSR603437-50"/>
    </source>
</evidence>
<protein>
    <recommendedName>
        <fullName evidence="8">Glycine dehydrogenase (decarboxylating)</fullName>
        <ecNumber evidence="8">1.4.4.2</ecNumber>
    </recommendedName>
    <alternativeName>
        <fullName evidence="8">Glycine cleavage system P-protein</fullName>
    </alternativeName>
    <alternativeName>
        <fullName evidence="8">Glycine decarboxylase</fullName>
    </alternativeName>
    <alternativeName>
        <fullName evidence="8">Glycine dehydrogenase (aminomethyl-transferring)</fullName>
    </alternativeName>
</protein>
<dbReference type="SUPFAM" id="SSF53383">
    <property type="entry name" value="PLP-dependent transferases"/>
    <property type="match status" value="2"/>
</dbReference>
<dbReference type="InterPro" id="IPR015424">
    <property type="entry name" value="PyrdxlP-dep_Trfase"/>
</dbReference>
<dbReference type="FunFam" id="3.40.640.10:FF:000005">
    <property type="entry name" value="Glycine dehydrogenase (decarboxylating), mitochondrial"/>
    <property type="match status" value="1"/>
</dbReference>
<dbReference type="GO" id="GO:0004375">
    <property type="term" value="F:glycine dehydrogenase (decarboxylating) activity"/>
    <property type="evidence" value="ECO:0007669"/>
    <property type="project" value="UniProtKB-EC"/>
</dbReference>
<evidence type="ECO:0000256" key="7">
    <source>
        <dbReference type="ARBA" id="ARBA00049026"/>
    </source>
</evidence>
<dbReference type="InterPro" id="IPR049316">
    <property type="entry name" value="GDC-P_C"/>
</dbReference>
<evidence type="ECO:0000256" key="3">
    <source>
        <dbReference type="ARBA" id="ARBA00010756"/>
    </source>
</evidence>
<comment type="subunit">
    <text evidence="4 8">The glycine cleavage system is composed of four proteins: P, T, L and H.</text>
</comment>
<dbReference type="NCBIfam" id="TIGR00461">
    <property type="entry name" value="gcvP"/>
    <property type="match status" value="1"/>
</dbReference>
<dbReference type="AlphaFoldDB" id="A0A917PQV4"/>
<gene>
    <name evidence="8 12" type="primary">gcvP</name>
    <name evidence="12" type="ORF">GCM10008939_34720</name>
</gene>
<evidence type="ECO:0000313" key="12">
    <source>
        <dbReference type="EMBL" id="GGJ87650.1"/>
    </source>
</evidence>
<evidence type="ECO:0000256" key="8">
    <source>
        <dbReference type="HAMAP-Rule" id="MF_00711"/>
    </source>
</evidence>
<feature type="domain" description="Glycine dehydrogenase C-terminal" evidence="11">
    <location>
        <begin position="774"/>
        <end position="895"/>
    </location>
</feature>
<dbReference type="EC" id="1.4.4.2" evidence="8"/>
<comment type="function">
    <text evidence="2 8">The glycine cleavage system catalyzes the degradation of glycine. The P protein binds the alpha-amino group of glycine through its pyridoxal phosphate cofactor; CO(2) is released and the remaining methylamine moiety is then transferred to the lipoamide cofactor of the H protein.</text>
</comment>
<accession>A0A917PQV4</accession>
<evidence type="ECO:0000259" key="11">
    <source>
        <dbReference type="Pfam" id="PF21478"/>
    </source>
</evidence>
<reference evidence="12" key="2">
    <citation type="submission" date="2020-09" db="EMBL/GenBank/DDBJ databases">
        <authorList>
            <person name="Sun Q."/>
            <person name="Ohkuma M."/>
        </authorList>
    </citation>
    <scope>NUCLEOTIDE SEQUENCE</scope>
    <source>
        <strain evidence="12">JCM 14371</strain>
    </source>
</reference>
<proteinExistence type="inferred from homology"/>
<keyword evidence="5 8" id="KW-0663">Pyridoxal phosphate</keyword>
<keyword evidence="13" id="KW-1185">Reference proteome</keyword>
<evidence type="ECO:0000256" key="1">
    <source>
        <dbReference type="ARBA" id="ARBA00001933"/>
    </source>
</evidence>
<organism evidence="12 13">
    <name type="scientific">Deinococcus aquiradiocola</name>
    <dbReference type="NCBI Taxonomy" id="393059"/>
    <lineage>
        <taxon>Bacteria</taxon>
        <taxon>Thermotogati</taxon>
        <taxon>Deinococcota</taxon>
        <taxon>Deinococci</taxon>
        <taxon>Deinococcales</taxon>
        <taxon>Deinococcaceae</taxon>
        <taxon>Deinococcus</taxon>
    </lineage>
</organism>
<dbReference type="GO" id="GO:0005960">
    <property type="term" value="C:glycine cleavage complex"/>
    <property type="evidence" value="ECO:0007669"/>
    <property type="project" value="TreeGrafter"/>
</dbReference>
<dbReference type="PANTHER" id="PTHR11773:SF1">
    <property type="entry name" value="GLYCINE DEHYDROGENASE (DECARBOXYLATING), MITOCHONDRIAL"/>
    <property type="match status" value="1"/>
</dbReference>
<comment type="similarity">
    <text evidence="3 8">Belongs to the GcvP family.</text>
</comment>
<dbReference type="Gene3D" id="3.90.1150.10">
    <property type="entry name" value="Aspartate Aminotransferase, domain 1"/>
    <property type="match status" value="1"/>
</dbReference>
<dbReference type="InterPro" id="IPR020581">
    <property type="entry name" value="GDC_P"/>
</dbReference>
<sequence>MRPLSELLQTDDFTRRHIGPTPEEQAAMLSELGYATLNALTEATVPAAILRHDPIQSGGPVTEAQAIADLKRVAQKNKVFRSYIGMGYSGTHTPPVILRNILENPGWYTAYTPYQAEIAQGRLEMLLNFQQVVMDMTGMDVANASLLDEATAAAEAMTLAKRSGRSKGDVLYVADDVHPQTLDVIRTRAEYFGYNIQTGPADGALPDGTFAALIQTPGTHGDLHDLTPIAERVHAAGAELIVATDLLAGALIKPPGECGADIVVGSAQRFGVPMGFGGPHAAFLACKDEYKRSMPGRVIGVSRDARGKTALRMAMQTREQHIRREKATSNICTAQALLANMAAAYAVWHGPEGIRTIAERVHLMTGMLYTALHQSGHSPDGFRTQETFFDTLTFAGDVDLVRARAEAKGINCRYQNDGRISISLDETVTLADLADIIEVITGEQADLAALETVAAHGIPADLQRTTSYLTHPVFSAHHSEHGMLRYLKGLENKDYSLTHGMIPLGSCTMKLNATTEMIPVTWPEFGTIHPFAPLDQTEGYAEMLTELEAWLADITGYDAVSMQPNSGAQGEYAGLLTIRKYHEARGEAHRNICLIPASAHGTNPASAAMMGMTVVVVKTDQGGNIDMADLKALAEKHSANLAALMITYPSTHGVFEENVREVCDLIHRHGGQVYMDGANMNAQVGVTSPGMIGSDVSHLNLHKTFAIPHGGGGPGMGPIGVKAHLAPYLPNHAVRPTSGSRTGAVSAAPYGSASILPISYLYIRLLGPAGMKAATQVAILSANYVAHHLQHAYPVLYTGPGGRVAHECILDIRPLKQATGITEEDIAKRLMDYGFHAPTMSFPVPGTLMIEPTESEPKAELDRFVTAMLGIRREIQEVQDGLLTATDSPLRHAPHTQDDLMTDTWDRAYSRETAAYPTRTQKQWKYWPSVNRVDNVFGDRNFVCSCPPTQEYADFEFAE</sequence>
<evidence type="ECO:0000256" key="5">
    <source>
        <dbReference type="ARBA" id="ARBA00022898"/>
    </source>
</evidence>
<evidence type="ECO:0000313" key="13">
    <source>
        <dbReference type="Proteomes" id="UP000635726"/>
    </source>
</evidence>
<feature type="modified residue" description="N6-(pyridoxal phosphate)lysine" evidence="8 9">
    <location>
        <position position="703"/>
    </location>
</feature>
<dbReference type="InterPro" id="IPR049315">
    <property type="entry name" value="GDC-P_N"/>
</dbReference>
<dbReference type="Pfam" id="PF02347">
    <property type="entry name" value="GDC-P"/>
    <property type="match status" value="2"/>
</dbReference>
<dbReference type="InterPro" id="IPR015422">
    <property type="entry name" value="PyrdxlP-dep_Trfase_small"/>
</dbReference>
<evidence type="ECO:0000256" key="2">
    <source>
        <dbReference type="ARBA" id="ARBA00003788"/>
    </source>
</evidence>
<dbReference type="RefSeq" id="WP_188964575.1">
    <property type="nucleotide sequence ID" value="NZ_BMOE01000019.1"/>
</dbReference>
<dbReference type="CDD" id="cd00613">
    <property type="entry name" value="GDC-P"/>
    <property type="match status" value="2"/>
</dbReference>
<dbReference type="NCBIfam" id="NF003346">
    <property type="entry name" value="PRK04366.1"/>
    <property type="match status" value="1"/>
</dbReference>
<reference evidence="12" key="1">
    <citation type="journal article" date="2014" name="Int. J. Syst. Evol. Microbiol.">
        <title>Complete genome sequence of Corynebacterium casei LMG S-19264T (=DSM 44701T), isolated from a smear-ripened cheese.</title>
        <authorList>
            <consortium name="US DOE Joint Genome Institute (JGI-PGF)"/>
            <person name="Walter F."/>
            <person name="Albersmeier A."/>
            <person name="Kalinowski J."/>
            <person name="Ruckert C."/>
        </authorList>
    </citation>
    <scope>NUCLEOTIDE SEQUENCE</scope>
    <source>
        <strain evidence="12">JCM 14371</strain>
    </source>
</reference>
<keyword evidence="6 8" id="KW-0560">Oxidoreductase</keyword>
<evidence type="ECO:0000256" key="4">
    <source>
        <dbReference type="ARBA" id="ARBA00011690"/>
    </source>
</evidence>
<dbReference type="Gene3D" id="3.40.640.10">
    <property type="entry name" value="Type I PLP-dependent aspartate aminotransferase-like (Major domain)"/>
    <property type="match status" value="2"/>
</dbReference>